<gene>
    <name evidence="1" type="ORF">ERS852497_01988</name>
</gene>
<protein>
    <submittedName>
        <fullName evidence="1">Uncharacterized protein</fullName>
    </submittedName>
</protein>
<evidence type="ECO:0000313" key="2">
    <source>
        <dbReference type="Proteomes" id="UP000095602"/>
    </source>
</evidence>
<dbReference type="EMBL" id="CZAJ01000019">
    <property type="protein sequence ID" value="CUP13543.1"/>
    <property type="molecule type" value="Genomic_DNA"/>
</dbReference>
<dbReference type="AlphaFoldDB" id="A0A174KNI3"/>
<dbReference type="RefSeq" id="WP_003502310.1">
    <property type="nucleotide sequence ID" value="NZ_CZAJ01000019.1"/>
</dbReference>
<dbReference type="Proteomes" id="UP000095602">
    <property type="component" value="Unassembled WGS sequence"/>
</dbReference>
<reference evidence="1 2" key="1">
    <citation type="submission" date="2015-09" db="EMBL/GenBank/DDBJ databases">
        <authorList>
            <consortium name="Pathogen Informatics"/>
        </authorList>
    </citation>
    <scope>NUCLEOTIDE SEQUENCE [LARGE SCALE GENOMIC DNA]</scope>
    <source>
        <strain evidence="1 2">2789STDY5834884</strain>
    </source>
</reference>
<organism evidence="1 2">
    <name type="scientific">Agathobacter rectalis</name>
    <dbReference type="NCBI Taxonomy" id="39491"/>
    <lineage>
        <taxon>Bacteria</taxon>
        <taxon>Bacillati</taxon>
        <taxon>Bacillota</taxon>
        <taxon>Clostridia</taxon>
        <taxon>Lachnospirales</taxon>
        <taxon>Lachnospiraceae</taxon>
        <taxon>Agathobacter</taxon>
    </lineage>
</organism>
<accession>A0A174KNI3</accession>
<name>A0A174KNI3_9FIRM</name>
<evidence type="ECO:0000313" key="1">
    <source>
        <dbReference type="EMBL" id="CUP13543.1"/>
    </source>
</evidence>
<proteinExistence type="predicted"/>
<sequence>MNVLPEYLEGNRTGSYTPEQWLDEVKDKNSDEIIQEGTPMDAEHFNHMEQGIHNNSLMLALLLENVKHTQQSVESVDGEELEVTLTNTKDFYFNNSVKTVALANMRSTLDYRVITEVQGNPVNVGDVVVYDKQVNGFKIAFTGSAKSVTVRCFVQGGGTV</sequence>